<evidence type="ECO:0000256" key="1">
    <source>
        <dbReference type="ARBA" id="ARBA00022679"/>
    </source>
</evidence>
<evidence type="ECO:0000259" key="5">
    <source>
        <dbReference type="PROSITE" id="PS50127"/>
    </source>
</evidence>
<dbReference type="PANTHER" id="PTHR24067">
    <property type="entry name" value="UBIQUITIN-CONJUGATING ENZYME E2"/>
    <property type="match status" value="1"/>
</dbReference>
<comment type="caution">
    <text evidence="6">The sequence shown here is derived from an EMBL/GenBank/DDBJ whole genome shotgun (WGS) entry which is preliminary data.</text>
</comment>
<feature type="domain" description="UBC core" evidence="5">
    <location>
        <begin position="6"/>
        <end position="152"/>
    </location>
</feature>
<dbReference type="OMA" id="NCVIFGP"/>
<evidence type="ECO:0000313" key="7">
    <source>
        <dbReference type="Proteomes" id="UP001149090"/>
    </source>
</evidence>
<dbReference type="AlphaFoldDB" id="A0A9Q0RFC6"/>
<comment type="similarity">
    <text evidence="4">Belongs to the ubiquitin-conjugating enzyme family.</text>
</comment>
<dbReference type="GO" id="GO:0005524">
    <property type="term" value="F:ATP binding"/>
    <property type="evidence" value="ECO:0007669"/>
    <property type="project" value="UniProtKB-UniRule"/>
</dbReference>
<dbReference type="InterPro" id="IPR023313">
    <property type="entry name" value="UBQ-conjugating_AS"/>
</dbReference>
<dbReference type="InterPro" id="IPR050113">
    <property type="entry name" value="Ub_conjugating_enzyme"/>
</dbReference>
<sequence>MAQPSRAARRLMRDFQKLQNDPPIGLCASPDKENIMEWTALIFGPEDTPWEGGTFRLSLVFTSEYPDKPPKVKFLSKIFHPNVYNDGSICLDILKDQWSPIYDTGAILTSIQSLLTDPNPSSPANAIAAKLYEHSRSEYEKKVRQIVEESFN</sequence>
<dbReference type="PROSITE" id="PS00183">
    <property type="entry name" value="UBC_1"/>
    <property type="match status" value="1"/>
</dbReference>
<dbReference type="PROSITE" id="PS50127">
    <property type="entry name" value="UBC_2"/>
    <property type="match status" value="1"/>
</dbReference>
<dbReference type="Gene3D" id="3.10.110.10">
    <property type="entry name" value="Ubiquitin Conjugating Enzyme"/>
    <property type="match status" value="1"/>
</dbReference>
<dbReference type="Pfam" id="PF00179">
    <property type="entry name" value="UQ_con"/>
    <property type="match status" value="1"/>
</dbReference>
<dbReference type="InterPro" id="IPR016135">
    <property type="entry name" value="UBQ-conjugating_enzyme/RWD"/>
</dbReference>
<dbReference type="FunFam" id="3.10.110.10:FF:000090">
    <property type="entry name" value="Ubiquitin-conjugating enzyme E2-17 kDa"/>
    <property type="match status" value="1"/>
</dbReference>
<dbReference type="OrthoDB" id="9984419at2759"/>
<dbReference type="Proteomes" id="UP001149090">
    <property type="component" value="Unassembled WGS sequence"/>
</dbReference>
<protein>
    <submittedName>
        <fullName evidence="6">Ubiquitin-conjugating enzyme e2 2</fullName>
    </submittedName>
</protein>
<feature type="active site" description="Glycyl thioester intermediate" evidence="3">
    <location>
        <position position="90"/>
    </location>
</feature>
<keyword evidence="4" id="KW-0547">Nucleotide-binding</keyword>
<dbReference type="SMART" id="SM00212">
    <property type="entry name" value="UBCc"/>
    <property type="match status" value="1"/>
</dbReference>
<accession>A0A9Q0RFC6</accession>
<keyword evidence="4" id="KW-0067">ATP-binding</keyword>
<keyword evidence="7" id="KW-1185">Reference proteome</keyword>
<dbReference type="InterPro" id="IPR000608">
    <property type="entry name" value="UBC"/>
</dbReference>
<dbReference type="EMBL" id="JAPDFW010000057">
    <property type="protein sequence ID" value="KAJ5077563.1"/>
    <property type="molecule type" value="Genomic_DNA"/>
</dbReference>
<organism evidence="6 7">
    <name type="scientific">Anaeramoeba ignava</name>
    <name type="common">Anaerobic marine amoeba</name>
    <dbReference type="NCBI Taxonomy" id="1746090"/>
    <lineage>
        <taxon>Eukaryota</taxon>
        <taxon>Metamonada</taxon>
        <taxon>Anaeramoebidae</taxon>
        <taxon>Anaeramoeba</taxon>
    </lineage>
</organism>
<evidence type="ECO:0000313" key="6">
    <source>
        <dbReference type="EMBL" id="KAJ5077563.1"/>
    </source>
</evidence>
<proteinExistence type="inferred from homology"/>
<evidence type="ECO:0000256" key="4">
    <source>
        <dbReference type="RuleBase" id="RU362109"/>
    </source>
</evidence>
<keyword evidence="2 4" id="KW-0833">Ubl conjugation pathway</keyword>
<dbReference type="CDD" id="cd23790">
    <property type="entry name" value="UBCc_UBE2A_2B"/>
    <property type="match status" value="1"/>
</dbReference>
<evidence type="ECO:0000256" key="3">
    <source>
        <dbReference type="PROSITE-ProRule" id="PRU10133"/>
    </source>
</evidence>
<name>A0A9Q0RFC6_ANAIG</name>
<dbReference type="GO" id="GO:0016740">
    <property type="term" value="F:transferase activity"/>
    <property type="evidence" value="ECO:0007669"/>
    <property type="project" value="UniProtKB-KW"/>
</dbReference>
<evidence type="ECO:0000256" key="2">
    <source>
        <dbReference type="ARBA" id="ARBA00022786"/>
    </source>
</evidence>
<dbReference type="SUPFAM" id="SSF54495">
    <property type="entry name" value="UBC-like"/>
    <property type="match status" value="1"/>
</dbReference>
<keyword evidence="1" id="KW-0808">Transferase</keyword>
<gene>
    <name evidence="6" type="ORF">M0811_05662</name>
</gene>
<reference evidence="6" key="1">
    <citation type="submission" date="2022-10" db="EMBL/GenBank/DDBJ databases">
        <title>Novel sulphate-reducing endosymbionts in the free-living metamonad Anaeramoeba.</title>
        <authorList>
            <person name="Jerlstrom-Hultqvist J."/>
            <person name="Cepicka I."/>
            <person name="Gallot-Lavallee L."/>
            <person name="Salas-Leiva D."/>
            <person name="Curtis B.A."/>
            <person name="Zahonova K."/>
            <person name="Pipaliya S."/>
            <person name="Dacks J."/>
            <person name="Roger A.J."/>
        </authorList>
    </citation>
    <scope>NUCLEOTIDE SEQUENCE</scope>
    <source>
        <strain evidence="6">BMAN</strain>
    </source>
</reference>